<sequence>MVKGIKKESEVKKEYHCAWQIHYHIVFPVKYRKALLEEEVVEIIKETAIGIQERYAIEFEALGMDRDHIHILCSAHPKVSPGGIVWIFKSITAREVLRRKPTIKKELWGGEFWTDGYYVATVGERANWRTVERYIERQGKPREDLRQLKLFD</sequence>
<name>Q649F0_UNCAG</name>
<evidence type="ECO:0000313" key="2">
    <source>
        <dbReference type="EMBL" id="AAU83977.1"/>
    </source>
</evidence>
<dbReference type="GO" id="GO:0006313">
    <property type="term" value="P:DNA transposition"/>
    <property type="evidence" value="ECO:0007669"/>
    <property type="project" value="InterPro"/>
</dbReference>
<reference evidence="2" key="1">
    <citation type="journal article" date="2004" name="Science">
        <title>Reverse methanogenesis: testing the hypothesis with environmental genomics.</title>
        <authorList>
            <person name="Hallam S.J."/>
            <person name="Putnam N."/>
            <person name="Preston C.M."/>
            <person name="Detter J.C."/>
            <person name="Rokhsar D."/>
            <person name="Richardson P.M."/>
            <person name="DeLong E.F."/>
        </authorList>
    </citation>
    <scope>NUCLEOTIDE SEQUENCE</scope>
</reference>
<dbReference type="PANTHER" id="PTHR33360:SF4">
    <property type="entry name" value="TRANSPOSASE IS200-LIKE PROTEIN"/>
    <property type="match status" value="1"/>
</dbReference>
<reference evidence="2" key="2">
    <citation type="submission" date="2004-08" db="EMBL/GenBank/DDBJ databases">
        <authorList>
            <person name="Putnam N."/>
            <person name="Detter J.C."/>
            <person name="Richardson P.M."/>
            <person name="Rokhsar D."/>
        </authorList>
    </citation>
    <scope>NUCLEOTIDE SEQUENCE</scope>
</reference>
<accession>Q649F0</accession>
<dbReference type="PANTHER" id="PTHR33360">
    <property type="entry name" value="TRANSPOSASE FOR INSERTION SEQUENCE ELEMENT IS200"/>
    <property type="match status" value="1"/>
</dbReference>
<protein>
    <submittedName>
        <fullName evidence="2">Transposase and inactivated derivatives</fullName>
    </submittedName>
</protein>
<feature type="domain" description="Transposase IS200-like" evidence="1">
    <location>
        <begin position="18"/>
        <end position="138"/>
    </location>
</feature>
<evidence type="ECO:0000259" key="1">
    <source>
        <dbReference type="SMART" id="SM01321"/>
    </source>
</evidence>
<proteinExistence type="predicted"/>
<dbReference type="SUPFAM" id="SSF143422">
    <property type="entry name" value="Transposase IS200-like"/>
    <property type="match status" value="1"/>
</dbReference>
<dbReference type="AlphaFoldDB" id="Q649F0"/>
<dbReference type="NCBIfam" id="NF033573">
    <property type="entry name" value="transpos_IS200"/>
    <property type="match status" value="1"/>
</dbReference>
<dbReference type="GO" id="GO:0003677">
    <property type="term" value="F:DNA binding"/>
    <property type="evidence" value="ECO:0007669"/>
    <property type="project" value="InterPro"/>
</dbReference>
<dbReference type="EMBL" id="AY714864">
    <property type="protein sequence ID" value="AAU83977.1"/>
    <property type="molecule type" value="Genomic_DNA"/>
</dbReference>
<dbReference type="GO" id="GO:0004803">
    <property type="term" value="F:transposase activity"/>
    <property type="evidence" value="ECO:0007669"/>
    <property type="project" value="InterPro"/>
</dbReference>
<gene>
    <name evidence="2" type="ORF">GZ35B7_10</name>
</gene>
<organism evidence="2">
    <name type="scientific">Uncultured archaeon GZfos26G2</name>
    <dbReference type="NCBI Taxonomy" id="3386331"/>
    <lineage>
        <taxon>Archaea</taxon>
        <taxon>Methanobacteriati</taxon>
        <taxon>Methanobacteriota</taxon>
        <taxon>Stenosarchaea group</taxon>
        <taxon>Methanomicrobia</taxon>
        <taxon>Candidatus Methanophagales</taxon>
        <taxon>Candidatus Methanophagaceae</taxon>
        <taxon>Candidatus Methanophaga</taxon>
    </lineage>
</organism>
<dbReference type="SMART" id="SM01321">
    <property type="entry name" value="Y1_Tnp"/>
    <property type="match status" value="1"/>
</dbReference>
<dbReference type="Pfam" id="PF01797">
    <property type="entry name" value="Y1_Tnp"/>
    <property type="match status" value="1"/>
</dbReference>
<dbReference type="Gene3D" id="3.30.70.1290">
    <property type="entry name" value="Transposase IS200-like"/>
    <property type="match status" value="1"/>
</dbReference>
<dbReference type="InterPro" id="IPR036515">
    <property type="entry name" value="Transposase_17_sf"/>
</dbReference>
<dbReference type="InterPro" id="IPR002686">
    <property type="entry name" value="Transposase_17"/>
</dbReference>